<dbReference type="GO" id="GO:0005975">
    <property type="term" value="P:carbohydrate metabolic process"/>
    <property type="evidence" value="ECO:0007669"/>
    <property type="project" value="InterPro"/>
</dbReference>
<gene>
    <name evidence="5" type="ORF">D1164_08815</name>
</gene>
<dbReference type="Proteomes" id="UP000266441">
    <property type="component" value="Unassembled WGS sequence"/>
</dbReference>
<reference evidence="5 6" key="1">
    <citation type="journal article" date="2015" name="Int. J. Syst. Evol. Microbiol.">
        <title>Mariniphaga sediminis sp. nov., isolated from coastal sediment.</title>
        <authorList>
            <person name="Wang F.Q."/>
            <person name="Shen Q.Y."/>
            <person name="Chen G.J."/>
            <person name="Du Z.J."/>
        </authorList>
    </citation>
    <scope>NUCLEOTIDE SEQUENCE [LARGE SCALE GENOMIC DNA]</scope>
    <source>
        <strain evidence="5 6">SY21</strain>
    </source>
</reference>
<dbReference type="RefSeq" id="WP_119349590.1">
    <property type="nucleotide sequence ID" value="NZ_QWET01000005.1"/>
</dbReference>
<dbReference type="InterPro" id="IPR052046">
    <property type="entry name" value="GH57_Enzymes"/>
</dbReference>
<dbReference type="InterPro" id="IPR011330">
    <property type="entry name" value="Glyco_hydro/deAcase_b/a-brl"/>
</dbReference>
<dbReference type="PANTHER" id="PTHR36306:SF1">
    <property type="entry name" value="ALPHA-AMYLASE-RELATED"/>
    <property type="match status" value="1"/>
</dbReference>
<feature type="coiled-coil region" evidence="3">
    <location>
        <begin position="404"/>
        <end position="431"/>
    </location>
</feature>
<feature type="domain" description="Glycoside hydrolase family 57 N-terminal" evidence="4">
    <location>
        <begin position="6"/>
        <end position="287"/>
    </location>
</feature>
<dbReference type="GO" id="GO:0003824">
    <property type="term" value="F:catalytic activity"/>
    <property type="evidence" value="ECO:0007669"/>
    <property type="project" value="InterPro"/>
</dbReference>
<dbReference type="Gene3D" id="3.20.110.20">
    <property type="match status" value="1"/>
</dbReference>
<keyword evidence="2" id="KW-0119">Carbohydrate metabolism</keyword>
<evidence type="ECO:0000256" key="1">
    <source>
        <dbReference type="ARBA" id="ARBA00006821"/>
    </source>
</evidence>
<sequence>MKSICLFFQVHQPFRHRRYRFFDIGNDHYYYDDYANETILRKVAEKSYLPTNKLLLKLIKKMKGQFKVAFSITGVALEQFELYAPEVIKSFQDLAQTGCVEFLSETYSHSLPSLKNKAIFEQQVKLHDQLIFELFGQQPQVFRNTEMIYSDEIGARVYQMGYKGILTEGARHILGWKSPNFLYVNALNPRMKVLMRNFKLSDDISFRFSNSNWSEYPLTAEKFTGWLNKLDPKEEVVNLFLSYESLGERQPRESGIFEFMEHWVHNVVNSDTLKFATPSHVLEELQPISAVSVLHPISWADEERDLTAWLGNEMQKEAFEKLYKLSSRMERCSDSELNKDWNYLQASDHFYYMSTKFFSDGEVHSYFNPFDSPYEAFINFMNVLSDFKIRLNAMVPHEEEDQELAALHKIIDEKDKKIKKMEAELQRLRKSKLQQKPAAKRR</sequence>
<dbReference type="SUPFAM" id="SSF88713">
    <property type="entry name" value="Glycoside hydrolase/deacetylase"/>
    <property type="match status" value="1"/>
</dbReference>
<dbReference type="Pfam" id="PF03065">
    <property type="entry name" value="Glyco_hydro_57"/>
    <property type="match status" value="1"/>
</dbReference>
<dbReference type="OrthoDB" id="138256at2"/>
<protein>
    <submittedName>
        <fullName evidence="5">Alpha-amylase</fullName>
    </submittedName>
</protein>
<keyword evidence="6" id="KW-1185">Reference proteome</keyword>
<organism evidence="5 6">
    <name type="scientific">Mariniphaga sediminis</name>
    <dbReference type="NCBI Taxonomy" id="1628158"/>
    <lineage>
        <taxon>Bacteria</taxon>
        <taxon>Pseudomonadati</taxon>
        <taxon>Bacteroidota</taxon>
        <taxon>Bacteroidia</taxon>
        <taxon>Marinilabiliales</taxon>
        <taxon>Prolixibacteraceae</taxon>
        <taxon>Mariniphaga</taxon>
    </lineage>
</organism>
<dbReference type="AlphaFoldDB" id="A0A399D278"/>
<evidence type="ECO:0000313" key="5">
    <source>
        <dbReference type="EMBL" id="RIH65749.1"/>
    </source>
</evidence>
<evidence type="ECO:0000259" key="4">
    <source>
        <dbReference type="Pfam" id="PF03065"/>
    </source>
</evidence>
<name>A0A399D278_9BACT</name>
<evidence type="ECO:0000313" key="6">
    <source>
        <dbReference type="Proteomes" id="UP000266441"/>
    </source>
</evidence>
<comment type="caution">
    <text evidence="5">The sequence shown here is derived from an EMBL/GenBank/DDBJ whole genome shotgun (WGS) entry which is preliminary data.</text>
</comment>
<evidence type="ECO:0000256" key="2">
    <source>
        <dbReference type="ARBA" id="ARBA00023277"/>
    </source>
</evidence>
<dbReference type="PANTHER" id="PTHR36306">
    <property type="entry name" value="ALPHA-AMYLASE-RELATED-RELATED"/>
    <property type="match status" value="1"/>
</dbReference>
<dbReference type="CDD" id="cd10795">
    <property type="entry name" value="GH57N_MJA1_like"/>
    <property type="match status" value="1"/>
</dbReference>
<evidence type="ECO:0000256" key="3">
    <source>
        <dbReference type="SAM" id="Coils"/>
    </source>
</evidence>
<accession>A0A399D278</accession>
<dbReference type="EMBL" id="QWET01000005">
    <property type="protein sequence ID" value="RIH65749.1"/>
    <property type="molecule type" value="Genomic_DNA"/>
</dbReference>
<keyword evidence="3" id="KW-0175">Coiled coil</keyword>
<proteinExistence type="inferred from homology"/>
<dbReference type="InterPro" id="IPR004300">
    <property type="entry name" value="Glyco_hydro_57_N"/>
</dbReference>
<comment type="similarity">
    <text evidence="1">Belongs to the glycosyl hydrolase 57 family.</text>
</comment>